<reference evidence="2 3" key="1">
    <citation type="journal article" date="2022" name="Allergy">
        <title>Genome assembly and annotation of Periplaneta americana reveal a comprehensive cockroach allergen profile.</title>
        <authorList>
            <person name="Wang L."/>
            <person name="Xiong Q."/>
            <person name="Saelim N."/>
            <person name="Wang L."/>
            <person name="Nong W."/>
            <person name="Wan A.T."/>
            <person name="Shi M."/>
            <person name="Liu X."/>
            <person name="Cao Q."/>
            <person name="Hui J.H.L."/>
            <person name="Sookrung N."/>
            <person name="Leung T.F."/>
            <person name="Tungtrongchitr A."/>
            <person name="Tsui S.K.W."/>
        </authorList>
    </citation>
    <scope>NUCLEOTIDE SEQUENCE [LARGE SCALE GENOMIC DNA]</scope>
    <source>
        <strain evidence="2">PWHHKU_190912</strain>
    </source>
</reference>
<dbReference type="SUPFAM" id="SSF53098">
    <property type="entry name" value="Ribonuclease H-like"/>
    <property type="match status" value="1"/>
</dbReference>
<organism evidence="2 3">
    <name type="scientific">Periplaneta americana</name>
    <name type="common">American cockroach</name>
    <name type="synonym">Blatta americana</name>
    <dbReference type="NCBI Taxonomy" id="6978"/>
    <lineage>
        <taxon>Eukaryota</taxon>
        <taxon>Metazoa</taxon>
        <taxon>Ecdysozoa</taxon>
        <taxon>Arthropoda</taxon>
        <taxon>Hexapoda</taxon>
        <taxon>Insecta</taxon>
        <taxon>Pterygota</taxon>
        <taxon>Neoptera</taxon>
        <taxon>Polyneoptera</taxon>
        <taxon>Dictyoptera</taxon>
        <taxon>Blattodea</taxon>
        <taxon>Blattoidea</taxon>
        <taxon>Blattidae</taxon>
        <taxon>Blattinae</taxon>
        <taxon>Periplaneta</taxon>
    </lineage>
</organism>
<dbReference type="InterPro" id="IPR012337">
    <property type="entry name" value="RNaseH-like_sf"/>
</dbReference>
<dbReference type="EMBL" id="JAJSOF020000009">
    <property type="protein sequence ID" value="KAJ4446214.1"/>
    <property type="molecule type" value="Genomic_DNA"/>
</dbReference>
<dbReference type="Pfam" id="PF00075">
    <property type="entry name" value="RNase_H"/>
    <property type="match status" value="1"/>
</dbReference>
<dbReference type="InterPro" id="IPR002156">
    <property type="entry name" value="RNaseH_domain"/>
</dbReference>
<evidence type="ECO:0000313" key="2">
    <source>
        <dbReference type="EMBL" id="KAJ4446214.1"/>
    </source>
</evidence>
<dbReference type="Gene3D" id="3.30.420.10">
    <property type="entry name" value="Ribonuclease H-like superfamily/Ribonuclease H"/>
    <property type="match status" value="1"/>
</dbReference>
<evidence type="ECO:0000259" key="1">
    <source>
        <dbReference type="Pfam" id="PF00075"/>
    </source>
</evidence>
<sequence>MLILKFAPPQGFQCPCAPLQPRESFKYSVTAAVVGSSEQAPTFRLLSRSRNIPCATRYCEPATAGQVSSSESEHCYFGTGGSDLLFIFATVPRESEHTLCHAVLRARNSWQVSSSESEHCYFGTGGSDLLFIFATVPRPEQAVLDHPSYGSDLAPCDFGLFPEVKMKLKGRHFTSDVELLVADQECGNLPKEKWQNWFSKWFRHSKAVILSIVSKHTPSSQTAEITKMLSQLISLNKRIVFQWIPSHCGILGNENADALAKKGSTTTYRPVAKSTYYSVKRFIKSTYLDFNKQNLITQSQENKCNSLHQNPQLIPDLPRKSSVAAFRLATGHDCLAKHLHRIGIYQSPNCPLCNSNQEMDSEHLKICASVEDHDNIFEKYWSARGQMTLLSNAWH</sequence>
<dbReference type="Proteomes" id="UP001148838">
    <property type="component" value="Unassembled WGS sequence"/>
</dbReference>
<dbReference type="InterPro" id="IPR036397">
    <property type="entry name" value="RNaseH_sf"/>
</dbReference>
<evidence type="ECO:0000313" key="3">
    <source>
        <dbReference type="Proteomes" id="UP001148838"/>
    </source>
</evidence>
<name>A0ABQ8THW5_PERAM</name>
<accession>A0ABQ8THW5</accession>
<keyword evidence="3" id="KW-1185">Reference proteome</keyword>
<comment type="caution">
    <text evidence="2">The sequence shown here is derived from an EMBL/GenBank/DDBJ whole genome shotgun (WGS) entry which is preliminary data.</text>
</comment>
<proteinExistence type="predicted"/>
<feature type="domain" description="RNase H type-1" evidence="1">
    <location>
        <begin position="215"/>
        <end position="264"/>
    </location>
</feature>
<gene>
    <name evidence="2" type="ORF">ANN_12908</name>
</gene>
<protein>
    <recommendedName>
        <fullName evidence="1">RNase H type-1 domain-containing protein</fullName>
    </recommendedName>
</protein>